<dbReference type="Pfam" id="PF07786">
    <property type="entry name" value="HGSNAT_cat"/>
    <property type="match status" value="1"/>
</dbReference>
<reference evidence="3 4" key="1">
    <citation type="submission" date="2019-01" db="EMBL/GenBank/DDBJ databases">
        <authorList>
            <person name="Chen W.-M."/>
        </authorList>
    </citation>
    <scope>NUCLEOTIDE SEQUENCE [LARGE SCALE GENOMIC DNA]</scope>
    <source>
        <strain evidence="3 4">ICH-3</strain>
    </source>
</reference>
<dbReference type="InterPro" id="IPR012429">
    <property type="entry name" value="HGSNAT_cat"/>
</dbReference>
<evidence type="ECO:0000313" key="4">
    <source>
        <dbReference type="Proteomes" id="UP000288178"/>
    </source>
</evidence>
<keyword evidence="1" id="KW-0472">Membrane</keyword>
<evidence type="ECO:0000256" key="1">
    <source>
        <dbReference type="SAM" id="Phobius"/>
    </source>
</evidence>
<keyword evidence="1" id="KW-0812">Transmembrane</keyword>
<accession>A0A3S2WXL7</accession>
<organism evidence="3 4">
    <name type="scientific">Rubrivivax albus</name>
    <dbReference type="NCBI Taxonomy" id="2499835"/>
    <lineage>
        <taxon>Bacteria</taxon>
        <taxon>Pseudomonadati</taxon>
        <taxon>Pseudomonadota</taxon>
        <taxon>Betaproteobacteria</taxon>
        <taxon>Burkholderiales</taxon>
        <taxon>Sphaerotilaceae</taxon>
        <taxon>Rubrivivax</taxon>
    </lineage>
</organism>
<dbReference type="Proteomes" id="UP000288178">
    <property type="component" value="Unassembled WGS sequence"/>
</dbReference>
<feature type="transmembrane region" description="Helical" evidence="1">
    <location>
        <begin position="212"/>
        <end position="233"/>
    </location>
</feature>
<dbReference type="EMBL" id="SACT01000010">
    <property type="protein sequence ID" value="RVT48417.1"/>
    <property type="molecule type" value="Genomic_DNA"/>
</dbReference>
<feature type="domain" description="Heparan-alpha-glucosaminide N-acetyltransferase catalytic" evidence="2">
    <location>
        <begin position="47"/>
        <end position="267"/>
    </location>
</feature>
<feature type="transmembrane region" description="Helical" evidence="1">
    <location>
        <begin position="254"/>
        <end position="277"/>
    </location>
</feature>
<name>A0A3S2WXL7_9BURK</name>
<dbReference type="AlphaFoldDB" id="A0A3S2WXL7"/>
<sequence>MRRFVPPARRRALRTCRRPALRLGRAALQRRLREGVVTSPLAIRGQRFDRLDALRGLAIVWMAAYHFAFDLNHYGFFQPPYRFFHDPLWTVQRTMILSGFLLCAGAALAVALDAGQSWPRFWRRWAQVAGCALLVSIGSSFMFPKSWIFFGVLHGIALMLILARLLAPLRGGLWPLAAACIMLPALWRHPVFDVPWLAWIGLVTRKPITEDWVPVLPWFGVMLAGLAGAQWLLAHRRAAFAGPVPGVLQPLAVLGRWSLSFYMLHQPILIGLILAYLKITG</sequence>
<protein>
    <submittedName>
        <fullName evidence="3">DUF1624 domain-containing protein</fullName>
    </submittedName>
</protein>
<evidence type="ECO:0000313" key="3">
    <source>
        <dbReference type="EMBL" id="RVT48417.1"/>
    </source>
</evidence>
<feature type="transmembrane region" description="Helical" evidence="1">
    <location>
        <begin position="147"/>
        <end position="166"/>
    </location>
</feature>
<evidence type="ECO:0000259" key="2">
    <source>
        <dbReference type="Pfam" id="PF07786"/>
    </source>
</evidence>
<feature type="transmembrane region" description="Helical" evidence="1">
    <location>
        <begin position="94"/>
        <end position="112"/>
    </location>
</feature>
<proteinExistence type="predicted"/>
<dbReference type="OrthoDB" id="9807591at2"/>
<feature type="transmembrane region" description="Helical" evidence="1">
    <location>
        <begin position="124"/>
        <end position="141"/>
    </location>
</feature>
<comment type="caution">
    <text evidence="3">The sequence shown here is derived from an EMBL/GenBank/DDBJ whole genome shotgun (WGS) entry which is preliminary data.</text>
</comment>
<feature type="transmembrane region" description="Helical" evidence="1">
    <location>
        <begin position="53"/>
        <end position="74"/>
    </location>
</feature>
<feature type="transmembrane region" description="Helical" evidence="1">
    <location>
        <begin position="173"/>
        <end position="192"/>
    </location>
</feature>
<keyword evidence="4" id="KW-1185">Reference proteome</keyword>
<gene>
    <name evidence="3" type="ORF">ENE75_22240</name>
</gene>
<keyword evidence="1" id="KW-1133">Transmembrane helix</keyword>